<evidence type="ECO:0000313" key="2">
    <source>
        <dbReference type="EMBL" id="KAH1187089.1"/>
    </source>
</evidence>
<dbReference type="InterPro" id="IPR023577">
    <property type="entry name" value="CYTH_domain"/>
</dbReference>
<dbReference type="EMBL" id="JAHDVG010000463">
    <property type="protein sequence ID" value="KAH1187089.1"/>
    <property type="molecule type" value="Genomic_DNA"/>
</dbReference>
<keyword evidence="3" id="KW-1185">Reference proteome</keyword>
<dbReference type="GO" id="GO:0016462">
    <property type="term" value="F:pyrophosphatase activity"/>
    <property type="evidence" value="ECO:0007669"/>
    <property type="project" value="UniProtKB-ARBA"/>
</dbReference>
<proteinExistence type="predicted"/>
<feature type="domain" description="CYTH" evidence="1">
    <location>
        <begin position="2"/>
        <end position="169"/>
    </location>
</feature>
<dbReference type="Proteomes" id="UP000827986">
    <property type="component" value="Unassembled WGS sequence"/>
</dbReference>
<dbReference type="InterPro" id="IPR033469">
    <property type="entry name" value="CYTH-like_dom_sf"/>
</dbReference>
<gene>
    <name evidence="2" type="ORF">KIL84_019838</name>
</gene>
<comment type="caution">
    <text evidence="2">The sequence shown here is derived from an EMBL/GenBank/DDBJ whole genome shotgun (WGS) entry which is preliminary data.</text>
</comment>
<evidence type="ECO:0000259" key="1">
    <source>
        <dbReference type="PROSITE" id="PS51707"/>
    </source>
</evidence>
<evidence type="ECO:0000313" key="3">
    <source>
        <dbReference type="Proteomes" id="UP000827986"/>
    </source>
</evidence>
<reference evidence="2" key="1">
    <citation type="submission" date="2021-09" db="EMBL/GenBank/DDBJ databases">
        <title>The genome of Mauremys mutica provides insights into the evolution of semi-aquatic lifestyle.</title>
        <authorList>
            <person name="Gong S."/>
            <person name="Gao Y."/>
        </authorList>
    </citation>
    <scope>NUCLEOTIDE SEQUENCE</scope>
    <source>
        <strain evidence="2">MM-2020</strain>
        <tissue evidence="2">Muscle</tissue>
    </source>
</reference>
<dbReference type="PANTHER" id="PTHR21028:SF2">
    <property type="entry name" value="CYTH DOMAIN-CONTAINING PROTEIN"/>
    <property type="match status" value="1"/>
</dbReference>
<dbReference type="Gene3D" id="2.40.320.10">
    <property type="entry name" value="Hypothetical Protein Pfu-838710-001"/>
    <property type="match status" value="1"/>
</dbReference>
<dbReference type="SUPFAM" id="SSF55154">
    <property type="entry name" value="CYTH-like phosphatases"/>
    <property type="match status" value="1"/>
</dbReference>
<dbReference type="SMART" id="SM01118">
    <property type="entry name" value="CYTH"/>
    <property type="match status" value="1"/>
</dbReference>
<organism evidence="2 3">
    <name type="scientific">Mauremys mutica</name>
    <name type="common">yellowpond turtle</name>
    <dbReference type="NCBI Taxonomy" id="74926"/>
    <lineage>
        <taxon>Eukaryota</taxon>
        <taxon>Metazoa</taxon>
        <taxon>Chordata</taxon>
        <taxon>Craniata</taxon>
        <taxon>Vertebrata</taxon>
        <taxon>Euteleostomi</taxon>
        <taxon>Archelosauria</taxon>
        <taxon>Testudinata</taxon>
        <taxon>Testudines</taxon>
        <taxon>Cryptodira</taxon>
        <taxon>Durocryptodira</taxon>
        <taxon>Testudinoidea</taxon>
        <taxon>Geoemydidae</taxon>
        <taxon>Geoemydinae</taxon>
        <taxon>Mauremys</taxon>
    </lineage>
</organism>
<dbReference type="AlphaFoldDB" id="A0A9D3XT01"/>
<name>A0A9D3XT01_9SAUR</name>
<sequence>MPRNVELKARARDLARAERVAERLSGGAGRALTQTDTFLRAPRGRLKLRDFGDGRGQLIFYERPDSEGPKLSHYSISPTADPAGLVAVLSQALGVQGVVKKERRLYVVGQTRVHLDRVEGLGDFLELEVVLSEQQSPEDGERVARRLMEELGVQEDDLVAGAYLDLLAEGSPT</sequence>
<dbReference type="PROSITE" id="PS51707">
    <property type="entry name" value="CYTH"/>
    <property type="match status" value="1"/>
</dbReference>
<accession>A0A9D3XT01</accession>
<protein>
    <recommendedName>
        <fullName evidence="1">CYTH domain-containing protein</fullName>
    </recommendedName>
</protein>
<dbReference type="PANTHER" id="PTHR21028">
    <property type="entry name" value="SI:CH211-156B7.4"/>
    <property type="match status" value="1"/>
</dbReference>
<dbReference type="InterPro" id="IPR008173">
    <property type="entry name" value="Adenylyl_cyclase_CyaB"/>
</dbReference>
<dbReference type="Pfam" id="PF01928">
    <property type="entry name" value="CYTH"/>
    <property type="match status" value="1"/>
</dbReference>
<dbReference type="CDD" id="cd07890">
    <property type="entry name" value="CYTH-like_AC_IV-like"/>
    <property type="match status" value="1"/>
</dbReference>